<dbReference type="Gene3D" id="3.40.50.300">
    <property type="entry name" value="P-loop containing nucleotide triphosphate hydrolases"/>
    <property type="match status" value="1"/>
</dbReference>
<keyword evidence="4" id="KW-1185">Reference proteome</keyword>
<keyword evidence="1" id="KW-0677">Repeat</keyword>
<organism evidence="3 4">
    <name type="scientific">Dendrothele bispora (strain CBS 962.96)</name>
    <dbReference type="NCBI Taxonomy" id="1314807"/>
    <lineage>
        <taxon>Eukaryota</taxon>
        <taxon>Fungi</taxon>
        <taxon>Dikarya</taxon>
        <taxon>Basidiomycota</taxon>
        <taxon>Agaricomycotina</taxon>
        <taxon>Agaricomycetes</taxon>
        <taxon>Agaricomycetidae</taxon>
        <taxon>Agaricales</taxon>
        <taxon>Agaricales incertae sedis</taxon>
        <taxon>Dendrothele</taxon>
    </lineage>
</organism>
<dbReference type="PANTHER" id="PTHR10039:SF17">
    <property type="entry name" value="FUNGAL STAND N-TERMINAL GOODBYE DOMAIN-CONTAINING PROTEIN-RELATED"/>
    <property type="match status" value="1"/>
</dbReference>
<dbReference type="EMBL" id="ML179338">
    <property type="protein sequence ID" value="THU90297.1"/>
    <property type="molecule type" value="Genomic_DNA"/>
</dbReference>
<evidence type="ECO:0000313" key="4">
    <source>
        <dbReference type="Proteomes" id="UP000297245"/>
    </source>
</evidence>
<accession>A0A4S8LM44</accession>
<evidence type="ECO:0000313" key="3">
    <source>
        <dbReference type="EMBL" id="THU90297.1"/>
    </source>
</evidence>
<dbReference type="Pfam" id="PF24883">
    <property type="entry name" value="NPHP3_N"/>
    <property type="match status" value="1"/>
</dbReference>
<dbReference type="AlphaFoldDB" id="A0A4S8LM44"/>
<name>A0A4S8LM44_DENBC</name>
<dbReference type="Proteomes" id="UP000297245">
    <property type="component" value="Unassembled WGS sequence"/>
</dbReference>
<feature type="domain" description="Nephrocystin 3-like N-terminal" evidence="2">
    <location>
        <begin position="111"/>
        <end position="274"/>
    </location>
</feature>
<gene>
    <name evidence="3" type="ORF">K435DRAFT_760444</name>
</gene>
<protein>
    <recommendedName>
        <fullName evidence="2">Nephrocystin 3-like N-terminal domain-containing protein</fullName>
    </recommendedName>
</protein>
<evidence type="ECO:0000256" key="1">
    <source>
        <dbReference type="ARBA" id="ARBA00022737"/>
    </source>
</evidence>
<evidence type="ECO:0000259" key="2">
    <source>
        <dbReference type="Pfam" id="PF24883"/>
    </source>
</evidence>
<dbReference type="InterPro" id="IPR056884">
    <property type="entry name" value="NPHP3-like_N"/>
</dbReference>
<dbReference type="SUPFAM" id="SSF52540">
    <property type="entry name" value="P-loop containing nucleoside triphosphate hydrolases"/>
    <property type="match status" value="1"/>
</dbReference>
<dbReference type="InterPro" id="IPR027417">
    <property type="entry name" value="P-loop_NTPase"/>
</dbReference>
<proteinExistence type="predicted"/>
<dbReference type="OrthoDB" id="4760524at2759"/>
<sequence>MTAVHGDQNTYNYCVPLNSKETGLQHLFQTIGKVDALHTSQARFPPPKCHDQTRTVILGQLSNWIKGHSLRSSWRTTDFMGRLRRKTKITNPSAAFPDLIDDCIAHNALSHSAPIHWLYGPAGVGKSAIAQTICENSDGFRGKKHLAASFFFSRSSPTRNHPKYLILTIAYCLATSCKDSRLRATIDKVVKTNPAVLDASLSNQFRELVIKPINSLSEWRKARLPKLVVIDGLDECLGSDSQKLVLNTLFSGLVDQESEPLKLRIPLRFLIASRPEPTIRSFFKQTTDSGISIHTYLDNDREVARDIAVYLRDEFALIYQTHRDSMNSVQWPWPPEHIIQELVHRASGQFIYASTVLKYVGNDHHENLFPPKRLEAVLALPLGDIDKDAFADLDILYHQILDESPTNLVVTVLAFVLLTHGHRLSDMHILEQIFLLPTGAVSTTLRRLHSVLSISLEDDTVNVHHKSFEDFLGDEIRSKQYYIDSLAYFEQFMDYCRDAICDIESGDSSLDW</sequence>
<reference evidence="3 4" key="1">
    <citation type="journal article" date="2019" name="Nat. Ecol. Evol.">
        <title>Megaphylogeny resolves global patterns of mushroom evolution.</title>
        <authorList>
            <person name="Varga T."/>
            <person name="Krizsan K."/>
            <person name="Foldi C."/>
            <person name="Dima B."/>
            <person name="Sanchez-Garcia M."/>
            <person name="Sanchez-Ramirez S."/>
            <person name="Szollosi G.J."/>
            <person name="Szarkandi J.G."/>
            <person name="Papp V."/>
            <person name="Albert L."/>
            <person name="Andreopoulos W."/>
            <person name="Angelini C."/>
            <person name="Antonin V."/>
            <person name="Barry K.W."/>
            <person name="Bougher N.L."/>
            <person name="Buchanan P."/>
            <person name="Buyck B."/>
            <person name="Bense V."/>
            <person name="Catcheside P."/>
            <person name="Chovatia M."/>
            <person name="Cooper J."/>
            <person name="Damon W."/>
            <person name="Desjardin D."/>
            <person name="Finy P."/>
            <person name="Geml J."/>
            <person name="Haridas S."/>
            <person name="Hughes K."/>
            <person name="Justo A."/>
            <person name="Karasinski D."/>
            <person name="Kautmanova I."/>
            <person name="Kiss B."/>
            <person name="Kocsube S."/>
            <person name="Kotiranta H."/>
            <person name="LaButti K.M."/>
            <person name="Lechner B.E."/>
            <person name="Liimatainen K."/>
            <person name="Lipzen A."/>
            <person name="Lukacs Z."/>
            <person name="Mihaltcheva S."/>
            <person name="Morgado L.N."/>
            <person name="Niskanen T."/>
            <person name="Noordeloos M.E."/>
            <person name="Ohm R.A."/>
            <person name="Ortiz-Santana B."/>
            <person name="Ovrebo C."/>
            <person name="Racz N."/>
            <person name="Riley R."/>
            <person name="Savchenko A."/>
            <person name="Shiryaev A."/>
            <person name="Soop K."/>
            <person name="Spirin V."/>
            <person name="Szebenyi C."/>
            <person name="Tomsovsky M."/>
            <person name="Tulloss R.E."/>
            <person name="Uehling J."/>
            <person name="Grigoriev I.V."/>
            <person name="Vagvolgyi C."/>
            <person name="Papp T."/>
            <person name="Martin F.M."/>
            <person name="Miettinen O."/>
            <person name="Hibbett D.S."/>
            <person name="Nagy L.G."/>
        </authorList>
    </citation>
    <scope>NUCLEOTIDE SEQUENCE [LARGE SCALE GENOMIC DNA]</scope>
    <source>
        <strain evidence="3 4">CBS 962.96</strain>
    </source>
</reference>
<dbReference type="PANTHER" id="PTHR10039">
    <property type="entry name" value="AMELOGENIN"/>
    <property type="match status" value="1"/>
</dbReference>